<comment type="caution">
    <text evidence="1">The sequence shown here is derived from an EMBL/GenBank/DDBJ whole genome shotgun (WGS) entry which is preliminary data.</text>
</comment>
<dbReference type="Proteomes" id="UP000489600">
    <property type="component" value="Unassembled WGS sequence"/>
</dbReference>
<proteinExistence type="predicted"/>
<protein>
    <recommendedName>
        <fullName evidence="3">Endonuclease/exonuclease/phosphatase domain-containing protein</fullName>
    </recommendedName>
</protein>
<dbReference type="OrthoDB" id="1001388at2759"/>
<keyword evidence="2" id="KW-1185">Reference proteome</keyword>
<reference evidence="1" key="1">
    <citation type="submission" date="2019-07" db="EMBL/GenBank/DDBJ databases">
        <authorList>
            <person name="Dittberner H."/>
        </authorList>
    </citation>
    <scope>NUCLEOTIDE SEQUENCE [LARGE SCALE GENOMIC DNA]</scope>
</reference>
<evidence type="ECO:0000313" key="1">
    <source>
        <dbReference type="EMBL" id="VVA93621.1"/>
    </source>
</evidence>
<dbReference type="SUPFAM" id="SSF56219">
    <property type="entry name" value="DNase I-like"/>
    <property type="match status" value="1"/>
</dbReference>
<dbReference type="InterPro" id="IPR036691">
    <property type="entry name" value="Endo/exonu/phosph_ase_sf"/>
</dbReference>
<sequence length="152" mass="17899">MIVCGVFVPQLQHYFTVSFIYAFNCHIKRKLLWQEHDDLRDSSPISSRPWILVGDINQILSQHEHSSIPQTLAPTTGMQEMQSCFEYLDIQDISVRCALYTWKNNCPEKFAWKNACLWKMLFEQQRFSTTPIRPRLLKAVVSKLIWLKPLII</sequence>
<name>A0A565AW52_9BRAS</name>
<organism evidence="1 2">
    <name type="scientific">Arabis nemorensis</name>
    <dbReference type="NCBI Taxonomy" id="586526"/>
    <lineage>
        <taxon>Eukaryota</taxon>
        <taxon>Viridiplantae</taxon>
        <taxon>Streptophyta</taxon>
        <taxon>Embryophyta</taxon>
        <taxon>Tracheophyta</taxon>
        <taxon>Spermatophyta</taxon>
        <taxon>Magnoliopsida</taxon>
        <taxon>eudicotyledons</taxon>
        <taxon>Gunneridae</taxon>
        <taxon>Pentapetalae</taxon>
        <taxon>rosids</taxon>
        <taxon>malvids</taxon>
        <taxon>Brassicales</taxon>
        <taxon>Brassicaceae</taxon>
        <taxon>Arabideae</taxon>
        <taxon>Arabis</taxon>
    </lineage>
</organism>
<dbReference type="Gene3D" id="3.60.10.10">
    <property type="entry name" value="Endonuclease/exonuclease/phosphatase"/>
    <property type="match status" value="1"/>
</dbReference>
<dbReference type="AlphaFoldDB" id="A0A565AW52"/>
<dbReference type="EMBL" id="CABITT030000002">
    <property type="protein sequence ID" value="VVA93621.1"/>
    <property type="molecule type" value="Genomic_DNA"/>
</dbReference>
<evidence type="ECO:0000313" key="2">
    <source>
        <dbReference type="Proteomes" id="UP000489600"/>
    </source>
</evidence>
<accession>A0A565AW52</accession>
<gene>
    <name evidence="1" type="ORF">ANE_LOCUS4066</name>
</gene>
<evidence type="ECO:0008006" key="3">
    <source>
        <dbReference type="Google" id="ProtNLM"/>
    </source>
</evidence>